<protein>
    <recommendedName>
        <fullName evidence="4">DUF11 domain-containing protein</fullName>
    </recommendedName>
</protein>
<comment type="caution">
    <text evidence="2">The sequence shown here is derived from an EMBL/GenBank/DDBJ whole genome shotgun (WGS) entry which is preliminary data.</text>
</comment>
<evidence type="ECO:0000313" key="3">
    <source>
        <dbReference type="Proteomes" id="UP000776651"/>
    </source>
</evidence>
<keyword evidence="1" id="KW-0732">Signal</keyword>
<sequence length="158" mass="16564">MRIFLILFISILATAAGTAPLSAQDQAISLSGSVMHETVSFDASGKEVTELVEPNTIVPGDRLIFGTDYNNGSDEAVDNFVVTNPLPPAVRLAPDADTTLIVSVDGGKSFGTLSQLSVLAEDGGSRPAVQADVTHVRWTLPSVAPGESGRLEYPAIIR</sequence>
<proteinExistence type="predicted"/>
<feature type="signal peptide" evidence="1">
    <location>
        <begin position="1"/>
        <end position="15"/>
    </location>
</feature>
<dbReference type="EMBL" id="JAIGNQ010000003">
    <property type="protein sequence ID" value="MBX7488811.1"/>
    <property type="molecule type" value="Genomic_DNA"/>
</dbReference>
<organism evidence="2 3">
    <name type="scientific">Qipengyuania pacifica</name>
    <dbReference type="NCBI Taxonomy" id="2860199"/>
    <lineage>
        <taxon>Bacteria</taxon>
        <taxon>Pseudomonadati</taxon>
        <taxon>Pseudomonadota</taxon>
        <taxon>Alphaproteobacteria</taxon>
        <taxon>Sphingomonadales</taxon>
        <taxon>Erythrobacteraceae</taxon>
        <taxon>Qipengyuania</taxon>
    </lineage>
</organism>
<reference evidence="2 3" key="1">
    <citation type="submission" date="2021-08" db="EMBL/GenBank/DDBJ databases">
        <title>Comparative Genomics Analysis of the Genus Qipengyuania Reveals Extensive Genetic Diversity and Metabolic Versatility, Including the Description of Fifteen Novel Species.</title>
        <authorList>
            <person name="Liu Y."/>
        </authorList>
    </citation>
    <scope>NUCLEOTIDE SEQUENCE [LARGE SCALE GENOMIC DNA]</scope>
    <source>
        <strain evidence="2 3">GH25</strain>
    </source>
</reference>
<feature type="chain" id="PRO_5047409408" description="DUF11 domain-containing protein" evidence="1">
    <location>
        <begin position="16"/>
        <end position="158"/>
    </location>
</feature>
<dbReference type="RefSeq" id="WP_221598138.1">
    <property type="nucleotide sequence ID" value="NZ_JAIGNQ010000003.1"/>
</dbReference>
<name>A0ABS7JI86_9SPHN</name>
<evidence type="ECO:0008006" key="4">
    <source>
        <dbReference type="Google" id="ProtNLM"/>
    </source>
</evidence>
<keyword evidence="3" id="KW-1185">Reference proteome</keyword>
<dbReference type="Proteomes" id="UP000776651">
    <property type="component" value="Unassembled WGS sequence"/>
</dbReference>
<evidence type="ECO:0000313" key="2">
    <source>
        <dbReference type="EMBL" id="MBX7488811.1"/>
    </source>
</evidence>
<gene>
    <name evidence="2" type="ORF">K3177_09815</name>
</gene>
<evidence type="ECO:0000256" key="1">
    <source>
        <dbReference type="SAM" id="SignalP"/>
    </source>
</evidence>
<accession>A0ABS7JI86</accession>